<dbReference type="EMBL" id="VSSQ01000020">
    <property type="protein sequence ID" value="MPL63137.1"/>
    <property type="molecule type" value="Genomic_DNA"/>
</dbReference>
<evidence type="ECO:0000256" key="1">
    <source>
        <dbReference type="ARBA" id="ARBA00004370"/>
    </source>
</evidence>
<organism evidence="5">
    <name type="scientific">bioreactor metagenome</name>
    <dbReference type="NCBI Taxonomy" id="1076179"/>
    <lineage>
        <taxon>unclassified sequences</taxon>
        <taxon>metagenomes</taxon>
        <taxon>ecological metagenomes</taxon>
    </lineage>
</organism>
<feature type="transmembrane region" description="Helical" evidence="3">
    <location>
        <begin position="12"/>
        <end position="33"/>
    </location>
</feature>
<accession>A0A644T9J1</accession>
<dbReference type="Pfam" id="PF00905">
    <property type="entry name" value="Transpeptidase"/>
    <property type="match status" value="1"/>
</dbReference>
<dbReference type="GO" id="GO:0009002">
    <property type="term" value="F:serine-type D-Ala-D-Ala carboxypeptidase activity"/>
    <property type="evidence" value="ECO:0007669"/>
    <property type="project" value="UniProtKB-EC"/>
</dbReference>
<keyword evidence="5" id="KW-0645">Protease</keyword>
<reference evidence="5" key="1">
    <citation type="submission" date="2019-08" db="EMBL/GenBank/DDBJ databases">
        <authorList>
            <person name="Kucharzyk K."/>
            <person name="Murdoch R.W."/>
            <person name="Higgins S."/>
            <person name="Loffler F."/>
        </authorList>
    </citation>
    <scope>NUCLEOTIDE SEQUENCE</scope>
</reference>
<protein>
    <submittedName>
        <fullName evidence="5">Peptidoglycan D,D-transpeptidase FtsI</fullName>
        <ecNumber evidence="5">3.4.16.4</ecNumber>
    </submittedName>
</protein>
<dbReference type="InterPro" id="IPR005543">
    <property type="entry name" value="PASTA_dom"/>
</dbReference>
<dbReference type="GO" id="GO:0005886">
    <property type="term" value="C:plasma membrane"/>
    <property type="evidence" value="ECO:0007669"/>
    <property type="project" value="TreeGrafter"/>
</dbReference>
<keyword evidence="5" id="KW-0378">Hydrolase</keyword>
<keyword evidence="2 3" id="KW-0472">Membrane</keyword>
<proteinExistence type="predicted"/>
<evidence type="ECO:0000256" key="2">
    <source>
        <dbReference type="ARBA" id="ARBA00023136"/>
    </source>
</evidence>
<comment type="subcellular location">
    <subcellularLocation>
        <location evidence="1">Membrane</location>
    </subcellularLocation>
</comment>
<comment type="caution">
    <text evidence="5">The sequence shown here is derived from an EMBL/GenBank/DDBJ whole genome shotgun (WGS) entry which is preliminary data.</text>
</comment>
<dbReference type="PANTHER" id="PTHR30627">
    <property type="entry name" value="PEPTIDOGLYCAN D,D-TRANSPEPTIDASE"/>
    <property type="match status" value="1"/>
</dbReference>
<keyword evidence="3" id="KW-0812">Transmembrane</keyword>
<evidence type="ECO:0000256" key="3">
    <source>
        <dbReference type="SAM" id="Phobius"/>
    </source>
</evidence>
<dbReference type="Pfam" id="PF03717">
    <property type="entry name" value="PBP_dimer"/>
    <property type="match status" value="1"/>
</dbReference>
<name>A0A644T9J1_9ZZZZ</name>
<sequence length="700" mass="77642">MMDSNKREILKKVYLVYFVMVAVGLAVLGKAAYIQIVEGEKWREKAKKETIRYDKIEANRGNILASDGSLLAASVPVFELRIDAGNTHYKDDFFYENVDSLAWHLSNHFKDRSRQEYKQLLVKGRKSNNRYLLLKRNVTYDDLKKVRKFPIFRLGKYKGGIIAEAKNRRELPFKWLAFRTIGWDKEGEINDIGLEGAYSSILEGEKGQRLVQLIGKGVWRPLNDENEIEPRDGHDIVTTIDINVQDVAEDALMRQLIANEADHGSVILMEVATGNILAIANLGKNSQGEYEEKYNYAIGESSEPGSTFKLASLIAALDDGLLSLNDTVDTQGGAVKFANRIMRDSHHGGYGRISVRRAFELSSNVGISKVIHKAYKDKPQQFIDKLYAMRLNQPLELEIAGEGNPSIKNTSHKYWSKVSLPWMSIGYEVAITPLQTLAFYNAIANNGVMVKPRFVKEIRLAGETIEIKEPVVLSPSIVKNPETIAQARSILEGVVEHGTATNLKNPIYKIAGKTGTAQIAQNNAGYNKSNYKASFVGYFPADSPKYSMIVVINNPRKGLYYGGSIAGPVFREVADKVYATRLDPETDKTDSIPAAFPLLASGKGNELELLMKEINIVLPAGYQSEWITYSGQDSSPMVIPREPAEDKIPDVTGMGARDAVFLLESAGIKVKINGKGKVKRQSLPPGSRITAGSQCVIELG</sequence>
<dbReference type="GO" id="GO:0071555">
    <property type="term" value="P:cell wall organization"/>
    <property type="evidence" value="ECO:0007669"/>
    <property type="project" value="TreeGrafter"/>
</dbReference>
<dbReference type="GO" id="GO:0008658">
    <property type="term" value="F:penicillin binding"/>
    <property type="evidence" value="ECO:0007669"/>
    <property type="project" value="InterPro"/>
</dbReference>
<evidence type="ECO:0000313" key="5">
    <source>
        <dbReference type="EMBL" id="MPL63137.1"/>
    </source>
</evidence>
<dbReference type="SUPFAM" id="SSF56601">
    <property type="entry name" value="beta-lactamase/transpeptidase-like"/>
    <property type="match status" value="1"/>
</dbReference>
<dbReference type="Gene3D" id="3.30.450.330">
    <property type="match status" value="1"/>
</dbReference>
<dbReference type="CDD" id="cd06575">
    <property type="entry name" value="PASTA_Pbp2x-like_2"/>
    <property type="match status" value="1"/>
</dbReference>
<feature type="domain" description="PASTA" evidence="4">
    <location>
        <begin position="642"/>
        <end position="700"/>
    </location>
</feature>
<keyword evidence="5" id="KW-0121">Carboxypeptidase</keyword>
<keyword evidence="3" id="KW-1133">Transmembrane helix</keyword>
<dbReference type="InterPro" id="IPR012338">
    <property type="entry name" value="Beta-lactam/transpept-like"/>
</dbReference>
<dbReference type="PROSITE" id="PS51178">
    <property type="entry name" value="PASTA"/>
    <property type="match status" value="1"/>
</dbReference>
<dbReference type="PANTHER" id="PTHR30627:SF1">
    <property type="entry name" value="PEPTIDOGLYCAN D,D-TRANSPEPTIDASE FTSI"/>
    <property type="match status" value="1"/>
</dbReference>
<dbReference type="SMART" id="SM00740">
    <property type="entry name" value="PASTA"/>
    <property type="match status" value="1"/>
</dbReference>
<evidence type="ECO:0000259" key="4">
    <source>
        <dbReference type="PROSITE" id="PS51178"/>
    </source>
</evidence>
<dbReference type="InterPro" id="IPR036138">
    <property type="entry name" value="PBP_dimer_sf"/>
</dbReference>
<dbReference type="InterPro" id="IPR001460">
    <property type="entry name" value="PCN-bd_Tpept"/>
</dbReference>
<dbReference type="SUPFAM" id="SSF54184">
    <property type="entry name" value="Penicillin-binding protein 2x (pbp-2x), c-terminal domain"/>
    <property type="match status" value="1"/>
</dbReference>
<dbReference type="EC" id="3.4.16.4" evidence="5"/>
<dbReference type="InterPro" id="IPR050515">
    <property type="entry name" value="Beta-lactam/transpept"/>
</dbReference>
<gene>
    <name evidence="5" type="primary">ftsI_1</name>
    <name evidence="5" type="ORF">SDC9_08757</name>
</gene>
<dbReference type="Gene3D" id="3.40.710.10">
    <property type="entry name" value="DD-peptidase/beta-lactamase superfamily"/>
    <property type="match status" value="1"/>
</dbReference>
<dbReference type="InterPro" id="IPR005311">
    <property type="entry name" value="PBP_dimer"/>
</dbReference>
<dbReference type="Gene3D" id="3.90.1310.10">
    <property type="entry name" value="Penicillin-binding protein 2a (Domain 2)"/>
    <property type="match status" value="1"/>
</dbReference>
<dbReference type="SUPFAM" id="SSF56519">
    <property type="entry name" value="Penicillin binding protein dimerisation domain"/>
    <property type="match status" value="1"/>
</dbReference>
<dbReference type="Pfam" id="PF03793">
    <property type="entry name" value="PASTA"/>
    <property type="match status" value="1"/>
</dbReference>
<dbReference type="AlphaFoldDB" id="A0A644T9J1"/>